<feature type="chain" id="PRO_5031317616" description="C-type lysozyme inhibitor domain-containing protein" evidence="5">
    <location>
        <begin position="27"/>
        <end position="109"/>
    </location>
</feature>
<gene>
    <name evidence="7" type="ORF">GR328_05225</name>
</gene>
<dbReference type="InterPro" id="IPR018660">
    <property type="entry name" value="MliC"/>
</dbReference>
<accession>A0A7X3MPL2</accession>
<dbReference type="OrthoDB" id="8163043at2"/>
<dbReference type="AlphaFoldDB" id="A0A7X3MPL2"/>
<protein>
    <recommendedName>
        <fullName evidence="6">C-type lysozyme inhibitor domain-containing protein</fullName>
    </recommendedName>
</protein>
<evidence type="ECO:0000256" key="1">
    <source>
        <dbReference type="ARBA" id="ARBA00022729"/>
    </source>
</evidence>
<name>A0A7X3MPL2_9HYPH</name>
<evidence type="ECO:0000256" key="3">
    <source>
        <dbReference type="ARBA" id="ARBA00023139"/>
    </source>
</evidence>
<keyword evidence="8" id="KW-1185">Reference proteome</keyword>
<dbReference type="Gene3D" id="2.40.128.200">
    <property type="match status" value="1"/>
</dbReference>
<keyword evidence="2" id="KW-0472">Membrane</keyword>
<dbReference type="EMBL" id="WURB01000003">
    <property type="protein sequence ID" value="MXQ10859.1"/>
    <property type="molecule type" value="Genomic_DNA"/>
</dbReference>
<evidence type="ECO:0000256" key="5">
    <source>
        <dbReference type="SAM" id="SignalP"/>
    </source>
</evidence>
<dbReference type="Pfam" id="PF09864">
    <property type="entry name" value="MliC"/>
    <property type="match status" value="1"/>
</dbReference>
<feature type="signal peptide" evidence="5">
    <location>
        <begin position="1"/>
        <end position="26"/>
    </location>
</feature>
<feature type="domain" description="C-type lysozyme inhibitor" evidence="6">
    <location>
        <begin position="34"/>
        <end position="102"/>
    </location>
</feature>
<dbReference type="SUPFAM" id="SSF141488">
    <property type="entry name" value="YdhA-like"/>
    <property type="match status" value="1"/>
</dbReference>
<keyword evidence="3" id="KW-0564">Palmitate</keyword>
<reference evidence="7 8" key="2">
    <citation type="submission" date="2020-01" db="EMBL/GenBank/DDBJ databases">
        <title>Microvirga sp. nov., an arsenate reduction bacterium isolated from Tibet hotspring sediments.</title>
        <authorList>
            <person name="Xian W.-D."/>
            <person name="Li W.-J."/>
        </authorList>
    </citation>
    <scope>NUCLEOTIDE SEQUENCE [LARGE SCALE GENOMIC DNA]</scope>
    <source>
        <strain evidence="7 8">KCTC 23863</strain>
    </source>
</reference>
<evidence type="ECO:0000256" key="2">
    <source>
        <dbReference type="ARBA" id="ARBA00023136"/>
    </source>
</evidence>
<keyword evidence="1 5" id="KW-0732">Signal</keyword>
<organism evidence="7 8">
    <name type="scientific">Microvirga makkahensis</name>
    <dbReference type="NCBI Taxonomy" id="1128670"/>
    <lineage>
        <taxon>Bacteria</taxon>
        <taxon>Pseudomonadati</taxon>
        <taxon>Pseudomonadota</taxon>
        <taxon>Alphaproteobacteria</taxon>
        <taxon>Hyphomicrobiales</taxon>
        <taxon>Methylobacteriaceae</taxon>
        <taxon>Microvirga</taxon>
    </lineage>
</organism>
<evidence type="ECO:0000259" key="6">
    <source>
        <dbReference type="Pfam" id="PF09864"/>
    </source>
</evidence>
<sequence length="109" mass="11360">MNRGAPVLAKAIWVAAIAVNGPGAIAQDAKPVHYTCTDGTRLQARFSPPSSSLGTVKLAIDGSSTQTILTQTISADGGRYTQGDITFWIKGHEATLTRAGQSTICRTGD</sequence>
<evidence type="ECO:0000313" key="8">
    <source>
        <dbReference type="Proteomes" id="UP000436483"/>
    </source>
</evidence>
<proteinExistence type="predicted"/>
<evidence type="ECO:0000313" key="7">
    <source>
        <dbReference type="EMBL" id="MXQ10859.1"/>
    </source>
</evidence>
<comment type="caution">
    <text evidence="7">The sequence shown here is derived from an EMBL/GenBank/DDBJ whole genome shotgun (WGS) entry which is preliminary data.</text>
</comment>
<evidence type="ECO:0000256" key="4">
    <source>
        <dbReference type="ARBA" id="ARBA00023288"/>
    </source>
</evidence>
<reference evidence="7 8" key="1">
    <citation type="submission" date="2019-12" db="EMBL/GenBank/DDBJ databases">
        <authorList>
            <person name="Yuan C.-G."/>
        </authorList>
    </citation>
    <scope>NUCLEOTIDE SEQUENCE [LARGE SCALE GENOMIC DNA]</scope>
    <source>
        <strain evidence="7 8">KCTC 23863</strain>
    </source>
</reference>
<dbReference type="Proteomes" id="UP000436483">
    <property type="component" value="Unassembled WGS sequence"/>
</dbReference>
<keyword evidence="4" id="KW-0449">Lipoprotein</keyword>
<dbReference type="InterPro" id="IPR036328">
    <property type="entry name" value="MliC_sf"/>
</dbReference>